<feature type="transmembrane region" description="Helical" evidence="2">
    <location>
        <begin position="101"/>
        <end position="121"/>
    </location>
</feature>
<reference evidence="3 4" key="1">
    <citation type="journal article" date="2018" name="PLoS ONE">
        <title>The draft genome of Kipferlia bialata reveals reductive genome evolution in fornicate parasites.</title>
        <authorList>
            <person name="Tanifuji G."/>
            <person name="Takabayashi S."/>
            <person name="Kume K."/>
            <person name="Takagi M."/>
            <person name="Nakayama T."/>
            <person name="Kamikawa R."/>
            <person name="Inagaki Y."/>
            <person name="Hashimoto T."/>
        </authorList>
    </citation>
    <scope>NUCLEOTIDE SEQUENCE [LARGE SCALE GENOMIC DNA]</scope>
    <source>
        <strain evidence="3">NY0173</strain>
    </source>
</reference>
<name>A0A9K3D1T4_9EUKA</name>
<feature type="transmembrane region" description="Helical" evidence="2">
    <location>
        <begin position="241"/>
        <end position="263"/>
    </location>
</feature>
<keyword evidence="2" id="KW-1133">Transmembrane helix</keyword>
<dbReference type="Proteomes" id="UP000265618">
    <property type="component" value="Unassembled WGS sequence"/>
</dbReference>
<feature type="compositionally biased region" description="Basic residues" evidence="1">
    <location>
        <begin position="150"/>
        <end position="163"/>
    </location>
</feature>
<keyword evidence="2" id="KW-0812">Transmembrane</keyword>
<feature type="non-terminal residue" evidence="3">
    <location>
        <position position="1"/>
    </location>
</feature>
<evidence type="ECO:0000256" key="1">
    <source>
        <dbReference type="SAM" id="MobiDB-lite"/>
    </source>
</evidence>
<evidence type="ECO:0000313" key="4">
    <source>
        <dbReference type="Proteomes" id="UP000265618"/>
    </source>
</evidence>
<accession>A0A9K3D1T4</accession>
<feature type="compositionally biased region" description="Basic and acidic residues" evidence="1">
    <location>
        <begin position="140"/>
        <end position="149"/>
    </location>
</feature>
<gene>
    <name evidence="3" type="ORF">KIPB_009545</name>
</gene>
<evidence type="ECO:0000256" key="2">
    <source>
        <dbReference type="SAM" id="Phobius"/>
    </source>
</evidence>
<dbReference type="AlphaFoldDB" id="A0A9K3D1T4"/>
<sequence>MSGNYLPMRVPKSGFAKPILALLSAQTLKYRGDYLTWQNEGDSDTAYDQFVEVDRNILMPKRYSKHNTDVYTGEIPITLAAVDNRYRPDYLVAGSFSLEHAPFWLGKSVFITAIVVIVVVTPKRYKRASSRGMGMGGGKLSDEADALSKKDKKKQKKKDKKRGQTTTLNGEKRKAAVSAARQGKGAAPEVAQSGGKVLRYIQSQKELSKWRIVRFTFRKVVFLHEFFIGQEHDYLSIYRNVLQWSSFAGFIFLFVGIVTYVIAGTDINAEMEVLSASDMGTQ</sequence>
<protein>
    <submittedName>
        <fullName evidence="3">Uncharacterized protein</fullName>
    </submittedName>
</protein>
<evidence type="ECO:0000313" key="3">
    <source>
        <dbReference type="EMBL" id="GIQ87498.1"/>
    </source>
</evidence>
<feature type="region of interest" description="Disordered" evidence="1">
    <location>
        <begin position="128"/>
        <end position="188"/>
    </location>
</feature>
<comment type="caution">
    <text evidence="3">The sequence shown here is derived from an EMBL/GenBank/DDBJ whole genome shotgun (WGS) entry which is preliminary data.</text>
</comment>
<organism evidence="3 4">
    <name type="scientific">Kipferlia bialata</name>
    <dbReference type="NCBI Taxonomy" id="797122"/>
    <lineage>
        <taxon>Eukaryota</taxon>
        <taxon>Metamonada</taxon>
        <taxon>Carpediemonas-like organisms</taxon>
        <taxon>Kipferlia</taxon>
    </lineage>
</organism>
<keyword evidence="4" id="KW-1185">Reference proteome</keyword>
<proteinExistence type="predicted"/>
<dbReference type="EMBL" id="BDIP01003277">
    <property type="protein sequence ID" value="GIQ87498.1"/>
    <property type="molecule type" value="Genomic_DNA"/>
</dbReference>
<keyword evidence="2" id="KW-0472">Membrane</keyword>